<evidence type="ECO:0000313" key="8">
    <source>
        <dbReference type="Proteomes" id="UP001060733"/>
    </source>
</evidence>
<accession>A0ABY6EX36</accession>
<dbReference type="EMBL" id="CP106795">
    <property type="protein sequence ID" value="UXY38979.1"/>
    <property type="molecule type" value="Genomic_DNA"/>
</dbReference>
<keyword evidence="8" id="KW-1185">Reference proteome</keyword>
<dbReference type="Proteomes" id="UP001060733">
    <property type="component" value="Chromosome"/>
</dbReference>
<evidence type="ECO:0000256" key="3">
    <source>
        <dbReference type="ARBA" id="ARBA00023136"/>
    </source>
</evidence>
<evidence type="ECO:0000256" key="5">
    <source>
        <dbReference type="ARBA" id="ARBA00023288"/>
    </source>
</evidence>
<dbReference type="PANTHER" id="PTHR43649">
    <property type="entry name" value="ARABINOSE-BINDING PROTEIN-RELATED"/>
    <property type="match status" value="1"/>
</dbReference>
<dbReference type="Pfam" id="PF01547">
    <property type="entry name" value="SBP_bac_1"/>
    <property type="match status" value="1"/>
</dbReference>
<keyword evidence="2 6" id="KW-0732">Signal</keyword>
<dbReference type="PANTHER" id="PTHR43649:SF33">
    <property type="entry name" value="POLYGALACTURONAN_RHAMNOGALACTURONAN-BINDING PROTEIN YTCQ"/>
    <property type="match status" value="1"/>
</dbReference>
<dbReference type="Gene3D" id="3.40.190.10">
    <property type="entry name" value="Periplasmic binding protein-like II"/>
    <property type="match status" value="1"/>
</dbReference>
<dbReference type="InterPro" id="IPR050490">
    <property type="entry name" value="Bact_solute-bd_prot1"/>
</dbReference>
<evidence type="ECO:0000256" key="2">
    <source>
        <dbReference type="ARBA" id="ARBA00022729"/>
    </source>
</evidence>
<evidence type="ECO:0000256" key="4">
    <source>
        <dbReference type="ARBA" id="ARBA00023139"/>
    </source>
</evidence>
<dbReference type="InterPro" id="IPR006059">
    <property type="entry name" value="SBP"/>
</dbReference>
<proteinExistence type="predicted"/>
<sequence>MPMSRRALAAAAVALVLPLSACGSGDDGSGSTDASGKVEGDITFQTWNLRANFKSYFEGVIADFEHKYPGTHVKWVDQPAEGYPDKLSADAAGGTLPDVVNVSPDLVAPLAKAGLALDLDKSAAKYRSEYLPGAWAGHQVPGLSGTYAFPWYLNTGPLFYNKALFTKAGLDPEQPPRTYDELFADALRMAEKSDGKVATLANVPTIEDFGRYGVPLMNEQGTGFAFNDAKGVKLLTKYKELYDAKALDPQALTATPESSGKKFLTGAVAMNPGSALDLGNFKKNAPGLYRNIGITDQITSTGHVNMYVMGVMVNSRTEHTPAAVAFAHFVTDARNQMSFAKKVAIFPSTAGSLDDPYFTKNDGTDETRVRTAAAKSLKNAVNYTPVLFSDQMKTELRNEVAKALQGKESPKAALDNAVAAADRLLQQG</sequence>
<feature type="signal peptide" evidence="6">
    <location>
        <begin position="1"/>
        <end position="21"/>
    </location>
</feature>
<feature type="chain" id="PRO_5046054489" evidence="6">
    <location>
        <begin position="22"/>
        <end position="428"/>
    </location>
</feature>
<dbReference type="RefSeq" id="WP_263279351.1">
    <property type="nucleotide sequence ID" value="NZ_CP106795.1"/>
</dbReference>
<name>A0ABY6EX36_9ACTN</name>
<evidence type="ECO:0000256" key="6">
    <source>
        <dbReference type="SAM" id="SignalP"/>
    </source>
</evidence>
<keyword evidence="1" id="KW-1003">Cell membrane</keyword>
<organism evidence="7 8">
    <name type="scientific">Streptomyces albidocamelliae</name>
    <dbReference type="NCBI Taxonomy" id="2981135"/>
    <lineage>
        <taxon>Bacteria</taxon>
        <taxon>Bacillati</taxon>
        <taxon>Actinomycetota</taxon>
        <taxon>Actinomycetes</taxon>
        <taxon>Kitasatosporales</taxon>
        <taxon>Streptomycetaceae</taxon>
        <taxon>Streptomyces</taxon>
    </lineage>
</organism>
<evidence type="ECO:0000256" key="1">
    <source>
        <dbReference type="ARBA" id="ARBA00022475"/>
    </source>
</evidence>
<dbReference type="SUPFAM" id="SSF53850">
    <property type="entry name" value="Periplasmic binding protein-like II"/>
    <property type="match status" value="1"/>
</dbReference>
<keyword evidence="5" id="KW-0449">Lipoprotein</keyword>
<keyword evidence="4" id="KW-0564">Palmitate</keyword>
<evidence type="ECO:0000313" key="7">
    <source>
        <dbReference type="EMBL" id="UXY38979.1"/>
    </source>
</evidence>
<protein>
    <submittedName>
        <fullName evidence="7">Extracellular solute-binding protein</fullName>
    </submittedName>
</protein>
<gene>
    <name evidence="7" type="ORF">N8I86_32220</name>
</gene>
<keyword evidence="3" id="KW-0472">Membrane</keyword>
<reference evidence="7" key="1">
    <citation type="submission" date="2022-10" db="EMBL/GenBank/DDBJ databases">
        <authorList>
            <person name="Mo P."/>
        </authorList>
    </citation>
    <scope>NUCLEOTIDE SEQUENCE</scope>
    <source>
        <strain evidence="7">HUAS 14-6</strain>
    </source>
</reference>